<dbReference type="Proteomes" id="UP000826709">
    <property type="component" value="Chromosome"/>
</dbReference>
<keyword evidence="2" id="KW-1185">Reference proteome</keyword>
<gene>
    <name evidence="1" type="ORF">E2N92_12450</name>
</gene>
<reference evidence="1" key="1">
    <citation type="journal article" date="2005" name="Int. J. Syst. Evol. Microbiol.">
        <title>Methanofollis formosanus sp. nov., isolated from a fish pond.</title>
        <authorList>
            <person name="Wu S.Y."/>
            <person name="Chen S.C."/>
            <person name="Lai M.C."/>
        </authorList>
    </citation>
    <scope>NUCLEOTIDE SEQUENCE</scope>
    <source>
        <strain evidence="1">ML15</strain>
    </source>
</reference>
<sequence>MDLVTNARYEIWVVECYGGPERISVLVHKGPYVVFDDTFDLMRPEHDYLPYKPEFRVREDGTYMVHVKPLDEGVFRIGIRRYPPGILEGIFSEG</sequence>
<protein>
    <submittedName>
        <fullName evidence="1">Uncharacterized protein</fullName>
    </submittedName>
</protein>
<evidence type="ECO:0000313" key="2">
    <source>
        <dbReference type="Proteomes" id="UP000826709"/>
    </source>
</evidence>
<organism evidence="1 2">
    <name type="scientific">Methanofollis formosanus</name>
    <dbReference type="NCBI Taxonomy" id="299308"/>
    <lineage>
        <taxon>Archaea</taxon>
        <taxon>Methanobacteriati</taxon>
        <taxon>Methanobacteriota</taxon>
        <taxon>Stenosarchaea group</taxon>
        <taxon>Methanomicrobia</taxon>
        <taxon>Methanomicrobiales</taxon>
        <taxon>Methanomicrobiaceae</taxon>
        <taxon>Methanofollis</taxon>
    </lineage>
</organism>
<evidence type="ECO:0000313" key="1">
    <source>
        <dbReference type="EMBL" id="QYZ80182.1"/>
    </source>
</evidence>
<dbReference type="OrthoDB" id="137835at2157"/>
<reference evidence="1" key="2">
    <citation type="submission" date="2019-03" db="EMBL/GenBank/DDBJ databases">
        <authorList>
            <person name="Chen S.-C."/>
            <person name="Wu S.-Y."/>
            <person name="Lai M.-C."/>
        </authorList>
    </citation>
    <scope>NUCLEOTIDE SEQUENCE</scope>
    <source>
        <strain evidence="1">ML15</strain>
    </source>
</reference>
<dbReference type="RefSeq" id="WP_220681493.1">
    <property type="nucleotide sequence ID" value="NZ_CP037968.1"/>
</dbReference>
<name>A0A8G1A2X2_9EURY</name>
<accession>A0A8G1A2X2</accession>
<dbReference type="AlphaFoldDB" id="A0A8G1A2X2"/>
<dbReference type="EMBL" id="CP037968">
    <property type="protein sequence ID" value="QYZ80182.1"/>
    <property type="molecule type" value="Genomic_DNA"/>
</dbReference>
<proteinExistence type="predicted"/>
<dbReference type="KEGG" id="mfk:E2N92_12450"/>